<comment type="caution">
    <text evidence="2">The sequence shown here is derived from an EMBL/GenBank/DDBJ whole genome shotgun (WGS) entry which is preliminary data.</text>
</comment>
<dbReference type="Proteomes" id="UP000324222">
    <property type="component" value="Unassembled WGS sequence"/>
</dbReference>
<organism evidence="2 3">
    <name type="scientific">Portunus trituberculatus</name>
    <name type="common">Swimming crab</name>
    <name type="synonym">Neptunus trituberculatus</name>
    <dbReference type="NCBI Taxonomy" id="210409"/>
    <lineage>
        <taxon>Eukaryota</taxon>
        <taxon>Metazoa</taxon>
        <taxon>Ecdysozoa</taxon>
        <taxon>Arthropoda</taxon>
        <taxon>Crustacea</taxon>
        <taxon>Multicrustacea</taxon>
        <taxon>Malacostraca</taxon>
        <taxon>Eumalacostraca</taxon>
        <taxon>Eucarida</taxon>
        <taxon>Decapoda</taxon>
        <taxon>Pleocyemata</taxon>
        <taxon>Brachyura</taxon>
        <taxon>Eubrachyura</taxon>
        <taxon>Portunoidea</taxon>
        <taxon>Portunidae</taxon>
        <taxon>Portuninae</taxon>
        <taxon>Portunus</taxon>
    </lineage>
</organism>
<dbReference type="EMBL" id="VSRR010130085">
    <property type="protein sequence ID" value="MPD02137.1"/>
    <property type="molecule type" value="Genomic_DNA"/>
</dbReference>
<evidence type="ECO:0000256" key="1">
    <source>
        <dbReference type="SAM" id="MobiDB-lite"/>
    </source>
</evidence>
<sequence>MARGQARWSEDPREITDTAIFTTTPVEVAVSKSIKLGHSTSRCRTISGSHHSRAEGPWSAGIFV</sequence>
<evidence type="ECO:0000313" key="2">
    <source>
        <dbReference type="EMBL" id="MPD02137.1"/>
    </source>
</evidence>
<keyword evidence="3" id="KW-1185">Reference proteome</keyword>
<feature type="region of interest" description="Disordered" evidence="1">
    <location>
        <begin position="42"/>
        <end position="64"/>
    </location>
</feature>
<dbReference type="AlphaFoldDB" id="A0A5B7K6D1"/>
<evidence type="ECO:0000313" key="3">
    <source>
        <dbReference type="Proteomes" id="UP000324222"/>
    </source>
</evidence>
<proteinExistence type="predicted"/>
<gene>
    <name evidence="2" type="ORF">E2C01_097696</name>
</gene>
<protein>
    <submittedName>
        <fullName evidence="2">Uncharacterized protein</fullName>
    </submittedName>
</protein>
<reference evidence="2 3" key="1">
    <citation type="submission" date="2019-05" db="EMBL/GenBank/DDBJ databases">
        <title>Another draft genome of Portunus trituberculatus and its Hox gene families provides insights of decapod evolution.</title>
        <authorList>
            <person name="Jeong J.-H."/>
            <person name="Song I."/>
            <person name="Kim S."/>
            <person name="Choi T."/>
            <person name="Kim D."/>
            <person name="Ryu S."/>
            <person name="Kim W."/>
        </authorList>
    </citation>
    <scope>NUCLEOTIDE SEQUENCE [LARGE SCALE GENOMIC DNA]</scope>
    <source>
        <tissue evidence="2">Muscle</tissue>
    </source>
</reference>
<accession>A0A5B7K6D1</accession>
<name>A0A5B7K6D1_PORTR</name>